<dbReference type="Proteomes" id="UP001497482">
    <property type="component" value="Chromosome 19"/>
</dbReference>
<reference evidence="2 3" key="1">
    <citation type="submission" date="2024-04" db="EMBL/GenBank/DDBJ databases">
        <authorList>
            <person name="Waldvogel A.-M."/>
            <person name="Schoenle A."/>
        </authorList>
    </citation>
    <scope>NUCLEOTIDE SEQUENCE [LARGE SCALE GENOMIC DNA]</scope>
</reference>
<feature type="compositionally biased region" description="Basic and acidic residues" evidence="1">
    <location>
        <begin position="43"/>
        <end position="66"/>
    </location>
</feature>
<feature type="region of interest" description="Disordered" evidence="1">
    <location>
        <begin position="1"/>
        <end position="67"/>
    </location>
</feature>
<evidence type="ECO:0000313" key="2">
    <source>
        <dbReference type="EMBL" id="CAL1590316.1"/>
    </source>
</evidence>
<feature type="compositionally biased region" description="Basic and acidic residues" evidence="1">
    <location>
        <begin position="17"/>
        <end position="31"/>
    </location>
</feature>
<accession>A0AAV2KMQ7</accession>
<gene>
    <name evidence="2" type="ORF">KC01_LOCUS19842</name>
</gene>
<protein>
    <submittedName>
        <fullName evidence="2">Uncharacterized protein</fullName>
    </submittedName>
</protein>
<dbReference type="EMBL" id="OZ035841">
    <property type="protein sequence ID" value="CAL1590316.1"/>
    <property type="molecule type" value="Genomic_DNA"/>
</dbReference>
<evidence type="ECO:0000256" key="1">
    <source>
        <dbReference type="SAM" id="MobiDB-lite"/>
    </source>
</evidence>
<evidence type="ECO:0000313" key="3">
    <source>
        <dbReference type="Proteomes" id="UP001497482"/>
    </source>
</evidence>
<organism evidence="2 3">
    <name type="scientific">Knipowitschia caucasica</name>
    <name type="common">Caucasian dwarf goby</name>
    <name type="synonym">Pomatoschistus caucasicus</name>
    <dbReference type="NCBI Taxonomy" id="637954"/>
    <lineage>
        <taxon>Eukaryota</taxon>
        <taxon>Metazoa</taxon>
        <taxon>Chordata</taxon>
        <taxon>Craniata</taxon>
        <taxon>Vertebrata</taxon>
        <taxon>Euteleostomi</taxon>
        <taxon>Actinopterygii</taxon>
        <taxon>Neopterygii</taxon>
        <taxon>Teleostei</taxon>
        <taxon>Neoteleostei</taxon>
        <taxon>Acanthomorphata</taxon>
        <taxon>Gobiaria</taxon>
        <taxon>Gobiiformes</taxon>
        <taxon>Gobioidei</taxon>
        <taxon>Gobiidae</taxon>
        <taxon>Gobiinae</taxon>
        <taxon>Knipowitschia</taxon>
    </lineage>
</organism>
<keyword evidence="3" id="KW-1185">Reference proteome</keyword>
<sequence length="93" mass="10799">MPINEEAGHHCPRLPPSKKEKSLNREEEERVRRRRGRGGAEGVRQEQREDAEHDTRQQKDSMELKVRSTFPASWTMCTRRCTGRSTGGERSHV</sequence>
<name>A0AAV2KMQ7_KNICA</name>
<proteinExistence type="predicted"/>
<dbReference type="AlphaFoldDB" id="A0AAV2KMQ7"/>